<evidence type="ECO:0000313" key="2">
    <source>
        <dbReference type="EMBL" id="MBB4173946.1"/>
    </source>
</evidence>
<reference evidence="2 3" key="1">
    <citation type="submission" date="2020-08" db="EMBL/GenBank/DDBJ databases">
        <title>Genomic Encyclopedia of Type Strains, Phase IV (KMG-IV): sequencing the most valuable type-strain genomes for metagenomic binning, comparative biology and taxonomic classification.</title>
        <authorList>
            <person name="Goeker M."/>
        </authorList>
    </citation>
    <scope>NUCLEOTIDE SEQUENCE [LARGE SCALE GENOMIC DNA]</scope>
    <source>
        <strain evidence="2 3">DSM 101015</strain>
    </source>
</reference>
<dbReference type="EMBL" id="JACIFU010000002">
    <property type="protein sequence ID" value="MBB4173946.1"/>
    <property type="molecule type" value="Genomic_DNA"/>
</dbReference>
<dbReference type="OrthoDB" id="9894352at2"/>
<dbReference type="Proteomes" id="UP000565745">
    <property type="component" value="Unassembled WGS sequence"/>
</dbReference>
<keyword evidence="3" id="KW-1185">Reference proteome</keyword>
<evidence type="ECO:0000313" key="3">
    <source>
        <dbReference type="Proteomes" id="UP000565745"/>
    </source>
</evidence>
<evidence type="ECO:0000256" key="1">
    <source>
        <dbReference type="SAM" id="MobiDB-lite"/>
    </source>
</evidence>
<sequence>MAKDSNRGRDLPRAPQYVKQKHEPDENAEARQRQIARAKKIDKIKKDLAKVVSKRGYDSLFGAAKIQTEKAIEKDRKVVETALAHNVPVHSKLLAEFGLEVEVSPQVPDDDGKSPF</sequence>
<protein>
    <submittedName>
        <fullName evidence="2">Putative flavoprotein YhiN</fullName>
    </submittedName>
</protein>
<proteinExistence type="predicted"/>
<name>A0A7W6M9H6_9RHOB</name>
<dbReference type="AlphaFoldDB" id="A0A7W6M9H6"/>
<feature type="compositionally biased region" description="Basic and acidic residues" evidence="1">
    <location>
        <begin position="1"/>
        <end position="12"/>
    </location>
</feature>
<feature type="region of interest" description="Disordered" evidence="1">
    <location>
        <begin position="1"/>
        <end position="34"/>
    </location>
</feature>
<organism evidence="2 3">
    <name type="scientific">Sulfitobacter noctilucicola</name>
    <dbReference type="NCBI Taxonomy" id="1342301"/>
    <lineage>
        <taxon>Bacteria</taxon>
        <taxon>Pseudomonadati</taxon>
        <taxon>Pseudomonadota</taxon>
        <taxon>Alphaproteobacteria</taxon>
        <taxon>Rhodobacterales</taxon>
        <taxon>Roseobacteraceae</taxon>
        <taxon>Sulfitobacter</taxon>
    </lineage>
</organism>
<comment type="caution">
    <text evidence="2">The sequence shown here is derived from an EMBL/GenBank/DDBJ whole genome shotgun (WGS) entry which is preliminary data.</text>
</comment>
<dbReference type="RefSeq" id="WP_025057238.1">
    <property type="nucleotide sequence ID" value="NZ_JACIFU010000002.1"/>
</dbReference>
<feature type="compositionally biased region" description="Basic and acidic residues" evidence="1">
    <location>
        <begin position="20"/>
        <end position="32"/>
    </location>
</feature>
<accession>A0A7W6M9H6</accession>
<gene>
    <name evidence="2" type="ORF">GGR93_001719</name>
</gene>